<evidence type="ECO:0000313" key="4">
    <source>
        <dbReference type="Proteomes" id="UP000784880"/>
    </source>
</evidence>
<sequence length="184" mass="20090">MTTKKIWILAVLFGTFMSLFVYVLTASSDNSSDVTTYSELETDEIEATLIEENNKEMLEIESGKRAITIPVDEVQSVAGLITPGSYVDVISILPIPVGEETTSRILLHGVKVLAVDKTVVVEEDQQNVPYDKITLEVTPEEGVTLAFAKEAGVITLMLIGVDDEGKDQLVEVSFEDLVKGKVPK</sequence>
<dbReference type="EMBL" id="JAHQCS010000077">
    <property type="protein sequence ID" value="MBU9711582.1"/>
    <property type="molecule type" value="Genomic_DNA"/>
</dbReference>
<organism evidence="3 4">
    <name type="scientific">Evansella tamaricis</name>
    <dbReference type="NCBI Taxonomy" id="2069301"/>
    <lineage>
        <taxon>Bacteria</taxon>
        <taxon>Bacillati</taxon>
        <taxon>Bacillota</taxon>
        <taxon>Bacilli</taxon>
        <taxon>Bacillales</taxon>
        <taxon>Bacillaceae</taxon>
        <taxon>Evansella</taxon>
    </lineage>
</organism>
<dbReference type="RefSeq" id="WP_217065536.1">
    <property type="nucleotide sequence ID" value="NZ_JAHQCS010000077.1"/>
</dbReference>
<keyword evidence="1" id="KW-0812">Transmembrane</keyword>
<comment type="caution">
    <text evidence="3">The sequence shown here is derived from an EMBL/GenBank/DDBJ whole genome shotgun (WGS) entry which is preliminary data.</text>
</comment>
<name>A0ABS6JD38_9BACI</name>
<dbReference type="Pfam" id="PF16976">
    <property type="entry name" value="RcpC"/>
    <property type="match status" value="1"/>
</dbReference>
<dbReference type="InterPro" id="IPR017592">
    <property type="entry name" value="Pilus_assmbl_Flp-typ_CpaB"/>
</dbReference>
<keyword evidence="1" id="KW-1133">Transmembrane helix</keyword>
<protein>
    <submittedName>
        <fullName evidence="3">Flp pilus assembly protein CpaB</fullName>
    </submittedName>
</protein>
<feature type="transmembrane region" description="Helical" evidence="1">
    <location>
        <begin position="6"/>
        <end position="24"/>
    </location>
</feature>
<evidence type="ECO:0000259" key="2">
    <source>
        <dbReference type="Pfam" id="PF16976"/>
    </source>
</evidence>
<dbReference type="NCBIfam" id="TIGR03177">
    <property type="entry name" value="pilus_cpaB"/>
    <property type="match status" value="1"/>
</dbReference>
<dbReference type="InterPro" id="IPR031571">
    <property type="entry name" value="RcpC_dom"/>
</dbReference>
<feature type="domain" description="Flp pilus assembly protein RcpC/CpaB" evidence="2">
    <location>
        <begin position="60"/>
        <end position="158"/>
    </location>
</feature>
<evidence type="ECO:0000313" key="3">
    <source>
        <dbReference type="EMBL" id="MBU9711582.1"/>
    </source>
</evidence>
<gene>
    <name evidence="3" type="primary">cpaB</name>
    <name evidence="3" type="ORF">KS419_07525</name>
</gene>
<proteinExistence type="predicted"/>
<keyword evidence="1" id="KW-0472">Membrane</keyword>
<evidence type="ECO:0000256" key="1">
    <source>
        <dbReference type="SAM" id="Phobius"/>
    </source>
</evidence>
<reference evidence="3 4" key="1">
    <citation type="submission" date="2021-06" db="EMBL/GenBank/DDBJ databases">
        <title>Bacillus sp. RD4P76, an endophyte from a halophyte.</title>
        <authorList>
            <person name="Sun J.-Q."/>
        </authorList>
    </citation>
    <scope>NUCLEOTIDE SEQUENCE [LARGE SCALE GENOMIC DNA]</scope>
    <source>
        <strain evidence="3 4">CGMCC 1.15917</strain>
    </source>
</reference>
<keyword evidence="4" id="KW-1185">Reference proteome</keyword>
<accession>A0ABS6JD38</accession>
<dbReference type="Proteomes" id="UP000784880">
    <property type="component" value="Unassembled WGS sequence"/>
</dbReference>